<dbReference type="FunFam" id="3.30.160.60:FF:000176">
    <property type="entry name" value="zinc finger protein 70"/>
    <property type="match status" value="1"/>
</dbReference>
<dbReference type="FunFam" id="3.30.160.60:FF:000099">
    <property type="entry name" value="Zinc finger protein 79"/>
    <property type="match status" value="1"/>
</dbReference>
<dbReference type="Gene3D" id="3.30.160.60">
    <property type="entry name" value="Classic Zinc Finger"/>
    <property type="match status" value="8"/>
</dbReference>
<reference evidence="15" key="3">
    <citation type="submission" date="2025-09" db="UniProtKB">
        <authorList>
            <consortium name="Ensembl"/>
        </authorList>
    </citation>
    <scope>IDENTIFICATION</scope>
</reference>
<proteinExistence type="inferred from homology"/>
<evidence type="ECO:0000256" key="7">
    <source>
        <dbReference type="ARBA" id="ARBA00022833"/>
    </source>
</evidence>
<reference evidence="15" key="2">
    <citation type="submission" date="2025-08" db="UniProtKB">
        <authorList>
            <consortium name="Ensembl"/>
        </authorList>
    </citation>
    <scope>IDENTIFICATION</scope>
</reference>
<dbReference type="Pfam" id="PF00096">
    <property type="entry name" value="zf-C2H2"/>
    <property type="match status" value="4"/>
</dbReference>
<dbReference type="PANTHER" id="PTHR23234">
    <property type="entry name" value="ZNF44 PROTEIN"/>
    <property type="match status" value="1"/>
</dbReference>
<feature type="domain" description="C2H2-type" evidence="13">
    <location>
        <begin position="377"/>
        <end position="402"/>
    </location>
</feature>
<dbReference type="FunFam" id="3.30.160.60:FF:002254">
    <property type="entry name" value="Zinc finger protein 540"/>
    <property type="match status" value="1"/>
</dbReference>
<name>A0A2R9BFA7_PANPA</name>
<dbReference type="InterPro" id="IPR050758">
    <property type="entry name" value="Znf_C2H2-type"/>
</dbReference>
<evidence type="ECO:0000313" key="15">
    <source>
        <dbReference type="Ensembl" id="ENSPPAP00000027878.1"/>
    </source>
</evidence>
<feature type="domain" description="C2H2-type" evidence="13">
    <location>
        <begin position="296"/>
        <end position="323"/>
    </location>
</feature>
<keyword evidence="9" id="KW-0238">DNA-binding</keyword>
<dbReference type="PROSITE" id="PS50805">
    <property type="entry name" value="KRAB"/>
    <property type="match status" value="1"/>
</dbReference>
<dbReference type="Pfam" id="PF13465">
    <property type="entry name" value="zf-H2C2_2"/>
    <property type="match status" value="2"/>
</dbReference>
<dbReference type="FunFam" id="3.30.160.60:FF:001498">
    <property type="entry name" value="Zinc finger protein 404"/>
    <property type="match status" value="1"/>
</dbReference>
<organism evidence="15 16">
    <name type="scientific">Pan paniscus</name>
    <name type="common">Pygmy chimpanzee</name>
    <name type="synonym">Bonobo</name>
    <dbReference type="NCBI Taxonomy" id="9597"/>
    <lineage>
        <taxon>Eukaryota</taxon>
        <taxon>Metazoa</taxon>
        <taxon>Chordata</taxon>
        <taxon>Craniata</taxon>
        <taxon>Vertebrata</taxon>
        <taxon>Euteleostomi</taxon>
        <taxon>Mammalia</taxon>
        <taxon>Eutheria</taxon>
        <taxon>Euarchontoglires</taxon>
        <taxon>Primates</taxon>
        <taxon>Haplorrhini</taxon>
        <taxon>Catarrhini</taxon>
        <taxon>Hominidae</taxon>
        <taxon>Pan</taxon>
    </lineage>
</organism>
<dbReference type="GO" id="GO:0031981">
    <property type="term" value="C:nuclear lumen"/>
    <property type="evidence" value="ECO:0007669"/>
    <property type="project" value="UniProtKB-ARBA"/>
</dbReference>
<dbReference type="AlphaFoldDB" id="A0A2R9BFA7"/>
<evidence type="ECO:0000256" key="3">
    <source>
        <dbReference type="ARBA" id="ARBA00006991"/>
    </source>
</evidence>
<dbReference type="FunFam" id="3.30.160.60:FF:004682">
    <property type="match status" value="1"/>
</dbReference>
<dbReference type="SMART" id="SM00349">
    <property type="entry name" value="KRAB"/>
    <property type="match status" value="1"/>
</dbReference>
<dbReference type="Gene3D" id="6.10.140.140">
    <property type="match status" value="1"/>
</dbReference>
<feature type="domain" description="C2H2-type" evidence="13">
    <location>
        <begin position="240"/>
        <end position="267"/>
    </location>
</feature>
<dbReference type="SUPFAM" id="SSF109640">
    <property type="entry name" value="KRAB domain (Kruppel-associated box)"/>
    <property type="match status" value="1"/>
</dbReference>
<dbReference type="InterPro" id="IPR036051">
    <property type="entry name" value="KRAB_dom_sf"/>
</dbReference>
<dbReference type="PROSITE" id="PS00028">
    <property type="entry name" value="ZINC_FINGER_C2H2_1"/>
    <property type="match status" value="7"/>
</dbReference>
<reference evidence="15 16" key="1">
    <citation type="journal article" date="2012" name="Nature">
        <title>The bonobo genome compared with the chimpanzee and human genomes.</title>
        <authorList>
            <person name="Prufer K."/>
            <person name="Munch K."/>
            <person name="Hellmann I."/>
            <person name="Akagi K."/>
            <person name="Miller J.R."/>
            <person name="Walenz B."/>
            <person name="Koren S."/>
            <person name="Sutton G."/>
            <person name="Kodira C."/>
            <person name="Winer R."/>
            <person name="Knight J.R."/>
            <person name="Mullikin J.C."/>
            <person name="Meader S.J."/>
            <person name="Ponting C.P."/>
            <person name="Lunter G."/>
            <person name="Higashino S."/>
            <person name="Hobolth A."/>
            <person name="Dutheil J."/>
            <person name="Karakoc E."/>
            <person name="Alkan C."/>
            <person name="Sajjadian S."/>
            <person name="Catacchio C.R."/>
            <person name="Ventura M."/>
            <person name="Marques-Bonet T."/>
            <person name="Eichler E.E."/>
            <person name="Andre C."/>
            <person name="Atencia R."/>
            <person name="Mugisha L."/>
            <person name="Junhold J."/>
            <person name="Patterson N."/>
            <person name="Siebauer M."/>
            <person name="Good J.M."/>
            <person name="Fischer A."/>
            <person name="Ptak S.E."/>
            <person name="Lachmann M."/>
            <person name="Symer D.E."/>
            <person name="Mailund T."/>
            <person name="Schierup M.H."/>
            <person name="Andres A.M."/>
            <person name="Kelso J."/>
            <person name="Paabo S."/>
        </authorList>
    </citation>
    <scope>NUCLEOTIDE SEQUENCE [LARGE SCALE GENOMIC DNA]</scope>
</reference>
<keyword evidence="4" id="KW-0479">Metal-binding</keyword>
<sequence>MAAPALALVSFEDVVVTFTGEEWGHLDLAQRTLYQEVMLETCRLLVSLGHPVPKPELIYLLEHGQELWTVKRGLSQSTCTGEKAKPKITEPTASQLAFSEESSFQELLAQRSSRDSRLGQARDEEKLIKIQEGNLSYKHDDLEPDDSLGLRVLQERVTPQDALHECDSQGPGKDPMTDARNNPYTCTECGKGFSKKWALVRHQQIHAGVKPYECNECGKACRYMADVIRHMRLHTGEKPYKCIECGKAFKRRFHLTEHQRIHTGDKPYECKECGKAFTHRSSFIQHNMTHTREKPFLCKECGKAFYYSSSFAQHMRIHTGKKLYECSECGKAFTHRSTFIQIHTGEKPFECKECEKAFCDNFALTQHMRTHTGEKPFECNECGKTFSHSSSFTHHRKIHTRV</sequence>
<evidence type="ECO:0000256" key="1">
    <source>
        <dbReference type="ARBA" id="ARBA00003767"/>
    </source>
</evidence>
<feature type="domain" description="C2H2-type" evidence="13">
    <location>
        <begin position="349"/>
        <end position="376"/>
    </location>
</feature>
<dbReference type="GO" id="GO:0006355">
    <property type="term" value="P:regulation of DNA-templated transcription"/>
    <property type="evidence" value="ECO:0007669"/>
    <property type="project" value="InterPro"/>
</dbReference>
<evidence type="ECO:0000256" key="8">
    <source>
        <dbReference type="ARBA" id="ARBA00023015"/>
    </source>
</evidence>
<evidence type="ECO:0000256" key="5">
    <source>
        <dbReference type="ARBA" id="ARBA00022737"/>
    </source>
</evidence>
<dbReference type="PANTHER" id="PTHR23234:SF8">
    <property type="entry name" value="C2H2-TYPE DOMAIN-CONTAINING PROTEIN"/>
    <property type="match status" value="1"/>
</dbReference>
<dbReference type="SMART" id="SM00355">
    <property type="entry name" value="ZnF_C2H2"/>
    <property type="match status" value="8"/>
</dbReference>
<comment type="function">
    <text evidence="1">May be involved in transcriptional regulation.</text>
</comment>
<keyword evidence="5" id="KW-0677">Repeat</keyword>
<feature type="domain" description="C2H2-type" evidence="13">
    <location>
        <begin position="324"/>
        <end position="348"/>
    </location>
</feature>
<dbReference type="Bgee" id="ENSPPAG00000037006">
    <property type="expression patterns" value="Expressed in cerebellum and 6 other cell types or tissues"/>
</dbReference>
<evidence type="ECO:0008006" key="17">
    <source>
        <dbReference type="Google" id="ProtNLM"/>
    </source>
</evidence>
<accession>A0A2R9BFA7</accession>
<evidence type="ECO:0000256" key="4">
    <source>
        <dbReference type="ARBA" id="ARBA00022723"/>
    </source>
</evidence>
<evidence type="ECO:0000256" key="10">
    <source>
        <dbReference type="ARBA" id="ARBA00023163"/>
    </source>
</evidence>
<dbReference type="GO" id="GO:0003677">
    <property type="term" value="F:DNA binding"/>
    <property type="evidence" value="ECO:0007669"/>
    <property type="project" value="UniProtKB-KW"/>
</dbReference>
<feature type="domain" description="KRAB" evidence="14">
    <location>
        <begin position="9"/>
        <end position="80"/>
    </location>
</feature>
<protein>
    <recommendedName>
        <fullName evidence="17">Zinc finger protein 599</fullName>
    </recommendedName>
</protein>
<evidence type="ECO:0000313" key="16">
    <source>
        <dbReference type="Proteomes" id="UP000240080"/>
    </source>
</evidence>
<dbReference type="PROSITE" id="PS50157">
    <property type="entry name" value="ZINC_FINGER_C2H2_2"/>
    <property type="match status" value="8"/>
</dbReference>
<feature type="domain" description="C2H2-type" evidence="13">
    <location>
        <begin position="268"/>
        <end position="295"/>
    </location>
</feature>
<dbReference type="FunFam" id="3.30.160.60:FF:002090">
    <property type="entry name" value="Zinc finger protein 473"/>
    <property type="match status" value="1"/>
</dbReference>
<dbReference type="SUPFAM" id="SSF57667">
    <property type="entry name" value="beta-beta-alpha zinc fingers"/>
    <property type="match status" value="4"/>
</dbReference>
<keyword evidence="7" id="KW-0862">Zinc</keyword>
<keyword evidence="10" id="KW-0804">Transcription</keyword>
<feature type="domain" description="C2H2-type" evidence="13">
    <location>
        <begin position="184"/>
        <end position="211"/>
    </location>
</feature>
<evidence type="ECO:0000256" key="9">
    <source>
        <dbReference type="ARBA" id="ARBA00023125"/>
    </source>
</evidence>
<dbReference type="GeneTree" id="ENSGT00940000159953"/>
<dbReference type="Pfam" id="PF01352">
    <property type="entry name" value="KRAB"/>
    <property type="match status" value="1"/>
</dbReference>
<dbReference type="FunFam" id="3.30.160.60:FF:002017">
    <property type="entry name" value="Zinc finger protein 599"/>
    <property type="match status" value="1"/>
</dbReference>
<comment type="similarity">
    <text evidence="3">Belongs to the krueppel C2H2-type zinc-finger protein family.</text>
</comment>
<evidence type="ECO:0000256" key="12">
    <source>
        <dbReference type="PROSITE-ProRule" id="PRU00042"/>
    </source>
</evidence>
<dbReference type="Ensembl" id="ENSPPAT00000050721.1">
    <property type="protein sequence ID" value="ENSPPAP00000027878.1"/>
    <property type="gene ID" value="ENSPPAG00000037006.1"/>
</dbReference>
<dbReference type="FunFam" id="3.30.160.60:FF:000877">
    <property type="entry name" value="zinc finger protein 599"/>
    <property type="match status" value="1"/>
</dbReference>
<dbReference type="CDD" id="cd07765">
    <property type="entry name" value="KRAB_A-box"/>
    <property type="match status" value="1"/>
</dbReference>
<dbReference type="InterPro" id="IPR013087">
    <property type="entry name" value="Znf_C2H2_type"/>
</dbReference>
<keyword evidence="6 12" id="KW-0863">Zinc-finger</keyword>
<dbReference type="InterPro" id="IPR036236">
    <property type="entry name" value="Znf_C2H2_sf"/>
</dbReference>
<evidence type="ECO:0000256" key="2">
    <source>
        <dbReference type="ARBA" id="ARBA00004123"/>
    </source>
</evidence>
<comment type="subcellular location">
    <subcellularLocation>
        <location evidence="2">Nucleus</location>
    </subcellularLocation>
</comment>
<dbReference type="STRING" id="9597.ENSPPAP00000027878"/>
<keyword evidence="11" id="KW-0539">Nucleus</keyword>
<evidence type="ECO:0000259" key="13">
    <source>
        <dbReference type="PROSITE" id="PS50157"/>
    </source>
</evidence>
<keyword evidence="8" id="KW-0805">Transcription regulation</keyword>
<evidence type="ECO:0000259" key="14">
    <source>
        <dbReference type="PROSITE" id="PS50805"/>
    </source>
</evidence>
<feature type="domain" description="C2H2-type" evidence="13">
    <location>
        <begin position="212"/>
        <end position="239"/>
    </location>
</feature>
<dbReference type="Proteomes" id="UP000240080">
    <property type="component" value="Chromosome 19"/>
</dbReference>
<dbReference type="OMA" id="QSTCAGE"/>
<dbReference type="GO" id="GO:0008270">
    <property type="term" value="F:zinc ion binding"/>
    <property type="evidence" value="ECO:0007669"/>
    <property type="project" value="UniProtKB-KW"/>
</dbReference>
<dbReference type="InterPro" id="IPR001909">
    <property type="entry name" value="KRAB"/>
</dbReference>
<dbReference type="EMBL" id="AJFE02054531">
    <property type="status" value="NOT_ANNOTATED_CDS"/>
    <property type="molecule type" value="Genomic_DNA"/>
</dbReference>
<keyword evidence="16" id="KW-1185">Reference proteome</keyword>
<evidence type="ECO:0000256" key="11">
    <source>
        <dbReference type="ARBA" id="ARBA00023242"/>
    </source>
</evidence>
<evidence type="ECO:0000256" key="6">
    <source>
        <dbReference type="ARBA" id="ARBA00022771"/>
    </source>
</evidence>